<dbReference type="PANTHER" id="PTHR46108:SF4">
    <property type="entry name" value="BLUE CHEESE"/>
    <property type="match status" value="1"/>
</dbReference>
<dbReference type="InterPro" id="IPR031570">
    <property type="entry name" value="NBEA/BDCP_DUF4704"/>
</dbReference>
<dbReference type="PROSITE" id="PS00678">
    <property type="entry name" value="WD_REPEATS_1"/>
    <property type="match status" value="1"/>
</dbReference>
<gene>
    <name evidence="11" type="ORF">MAR_029412</name>
</gene>
<keyword evidence="12" id="KW-1185">Reference proteome</keyword>
<dbReference type="InterPro" id="IPR051944">
    <property type="entry name" value="BEACH_domain_protein"/>
</dbReference>
<dbReference type="Pfam" id="PF15787">
    <property type="entry name" value="DUF4704"/>
    <property type="match status" value="1"/>
</dbReference>
<sequence length="3489" mass="390857">MDRALAMQNSANRKWSLVTQPLQNLQSPLKCLKERNIYYCGILYIFMQRERDMSFMQRLIGSRGGGAAQTDPNSRPQDTSLGLMHLRKLFTEFKHPATEYTQKDQEEKLYKMLPIFCKIFGNVPANSMQEKFSDILQFCSHVSKLMVTEVRRRASNQSTEEASCAIVKFLEIESTEESSAGWMLLTSINLLSVGTQALIDCMTAASLPSTLVKCLYLFFDLPELVNAEALEEGCEFTPQERRVLLQKVFVQVLVRLCNQPSPAEELARKDDLSLLFSAITSWCPTHNVVWRTSAGEVLVTLSRHGLTNNKGCVRHCVENMQRAQDLSPLDLVEMFVTVFCFLKDSSEVSHVLLDDFKSCQGYTYLSEFILRLELDVSEESVQALRNLVLLVGSLTTCGYAEIKPSTAATGSIYQIPGFTLPQPAGKGVSVRNIQAFQVLQNVFLKAQSSALCNTILDVMNSIYHQDNANYFILVPQNTLSQFAEKIHTKSTDVQEKFFELFEFIVFDLTFVPCKELISLSLVLKTQHSVASSILIIRSLQKIAQFHVVFKDVYREVGMLEVLVTCLHRFAALLKDPQADGDTTRMTKEQRELGFLVMEVLAMLLSNNNQNTSVFRECGGARCAHNMVPFVECRQQALSIVQQLVLSPGGDDDMGTLLGLMNTAEVTDLELKTAILKSLLNVLRESHRTRTVFRKVGGFVYVMSVLVIMEGCLADPPRQPWDKVDHQEVLLMLKAVFSSLTVAMRYEPANAKFFSTDVRYDSLTEAVRLLGCFSTNPDITVDDDDLDTSQAEYLFEDTFIHSKEPSMNVPVVLSSACHMIRYLYDMGLDAFERPYMLASHKSIDSPATKRHTMIQEKTSPSTSPKLKRASTGSLSLPLTSPHPDHIIHAGAIMSIFHLLPAVTCEDETLVKELKVFVAGLLKNLLRKEHNQQVMCDAGFPHQLLVHGNIALADESHSLHPSLQYMFERLASQSLTPRDLRDFLRLGSPLNCQPADEDIAHSEKLRTCWPLSRHSSVEEKRMPWELEKKLKTQGCPVPLTRVKCLVSMTTPKDARMHGSSVTPAFVEFNMNAEGFGCLYLPSIAPQGPPTPSVVSGVVGVADPSVIGGIGTGERVFPPQSGLTFSSWFCVDKFSVSTVDPHPVRLFTIVRNLQGREENLICLSITLSPRDRCLYVCTQEVLMPSSDDLGEPRLSDNLVKFWHQDLDLEGQWHHVLLIFNRAGIMKNSSVSLFIDGDLVKTQKLHYISPNLGVGGSASPTAFTSVFGYIGTPPSLRRQSRLAWRQGPCHLFEDVVSQATVKNIYTLGPTYIGSFQSPYLEDRDMQGPFISEEKVVFGVHAHAMSQLTIAKMRKIYNKVDSKSIAKQLAMSSHDNATPIRVLHNSAGHLGGYARCLGAILMGYLGVRTFCPMPVAKMLQNVGGTKTLLGLVAMATDVEGLYAAVKALVCVVKSNKQAQHDLDRIAGYQMLAMLYKRKQSLLNSHILHLTFSLVGTIDSGKESSLIPNRKAFEDILCDLEVWHEAPGELQRSLYEHFYELLTDSSEQGNNLRLMREIGLTVRLLHVMRDPRLPQSTLDTMATVVGLLLEGHPDTHSLLKVGQFLVNTIPESHSEKLLVVENPAGPSGNFIIVEADDPGGPSIHMVRLRNTLLDVIYRLLSQSVLPPTQQASSFCEELQRVLGFDWILMFLQSHVHATTVIRALKILLVMFRNPTVCARFRDGQVQYGGGWLKDTELILKQQIGASMLGFNLHHGHGGETREVNTEICTAPGFTVLGWLLPKHNGIPEVYLLLMAMLLGQHISNIPQDIQLNLDSVWMVLFGSPVSVPGVSLTSNKDIQLCPDAAILLLTMVRSMLNPMLNLSSDSWLREYPVTLVQFLLFLYHNQSDFIQLSIQPDFIAALAATLFPYFSPDADEIVTTPEEEFKPFPDSDPVVYVRSPERDKSSYLTNHPARKYVIEFLRTIVIDSMSQPVVAKSASVIDIMLEASPEHATRAQHKEYQTGMLKTIMDHLVAVDVLLGDQAALPIMAGGSHSNMAANVFYFTSRVVDKLIQGTYTRESKEIFDFICKLISQAKRKSSGISVDSIYKSLNRTILFQLSRKVDSVSGQTQVLDSLHKLTSHRGLVFAPSNPDSEFLACLCYCLLNLTDDTANSHTNLNESQPIQTTWHLPLEHSPTPGSPSWSSPSRSRAETQGLGLVAKAAKRVWEELYVHKKPALEEIFRTQMNNRDLAKTADFTAPDLYTVRPLIQEMASRIWVNYAENERKGNFTTTERIPPQIKTIQMVGSKVLNLARGKSKRELPLKTSPSTSIHQHEYMMCSLDHMLLVKDLVEIQARQREQTAEYMGRYLQEQWDTVEHELLRERGLWGPIVGSRLDKPDMANSPLKYKVPMSNDSKAYYLQYRPQSLFGESAPIIKLGMEELPAIEAEVEERSPEDIMKIPKLLHKKAGGSQQESNDDDEDLDGEKGDQSDSQDVPDTTEAPAETTPDTAQKKADNQAILQLLGEGEKISHMFRCARIQGLENAEGLLLFGREHFHIIDGVTILATKEIKDIDTLPPELHESIIPKSSQKSNQKKQFFNVATAITDNAQLSVSGQKQNARIEAGTGFISTLMGEKSVTQRWERGEINNFQYLMHLNTLAGRSYNDLMQYPVFPWILADYDSEELDLFRSETFRDLSKPMGAQTPDRLKHFNKRFHDWDDPQGETPPYHYGTHYSSAMIVASYLLRLEPFTQTFLNLQGGHFDLADRMFHSVKENWMSASKNNMADVKELIPEFFYLPEFLLNANSFDLGCKQSGVHLDDVVLPPWAKEDPREFIRAHREALESDYVSAHLHEWIDLIFGFRQQGQPAIDAVNVFHHLFYEGNVDIDSIDDPLKKNATIGFINNFGQIPKQLFRRPHPQKKLNVRGLELSASMADRLFFHNVDNLKPCFTPIKELKSAVGQIMHGERYVLAVEQNKVLVPTSYNKYLAWGFSDLSVRIGNYESDKASLIYEGLDNGEILCAACPNSKIFITGGTSCVVNVWQQNVKEKRVDVLQPLYGHTEPVTCVAVSPGYNFIVSGSRDRTCIIWDLNQLVFVRQLRGHTAPVAAVCINELTIMEWDSGNVILTGSSDGVVRMWSIDYVQVPEETKLVVPTKSDTKEETSAADTADSAKTDSNKPRASGARKRSVSCDSYEEGSQSVVNRLKEFKDPDSMTSKYVELGSSVDSNSHFMSKVLEKLEGVGGGRDSSAISGEMGEGLSRGSSLSDLYGGEEGGEEGVGAADGEVQSLKSAGSMSLASATEALDHEHLSTDRPAQQQAVLDQSLSTPEVKSESDLDSKRSLSSEFEVITDSEIKPDASAEDILRKYKKRTKNTLREGFIWQRQLVFRSKLTMHTAFERKDNKDPAAVTAIAISRDHKTVYVGDAKGRIFSWTVTDQPGRVVDHWVRDDVAETCMQCGIRFSLTERRHHCRNCGQVFCSKCSRYETEIRRLRIRKPVRVCLPCYNMIKSQHSFMGDNRK</sequence>
<dbReference type="SUPFAM" id="SSF81837">
    <property type="entry name" value="BEACH domain"/>
    <property type="match status" value="1"/>
</dbReference>
<dbReference type="InterPro" id="IPR000409">
    <property type="entry name" value="BEACH_dom"/>
</dbReference>
<keyword evidence="3" id="KW-0677">Repeat</keyword>
<dbReference type="InterPro" id="IPR000306">
    <property type="entry name" value="Znf_FYVE"/>
</dbReference>
<dbReference type="Proteomes" id="UP001164746">
    <property type="component" value="Chromosome 2"/>
</dbReference>
<dbReference type="InterPro" id="IPR017455">
    <property type="entry name" value="Znf_FYVE-rel"/>
</dbReference>
<feature type="compositionally biased region" description="Polar residues" evidence="8">
    <location>
        <begin position="854"/>
        <end position="863"/>
    </location>
</feature>
<dbReference type="PROSITE" id="PS50294">
    <property type="entry name" value="WD_REPEATS_REGION"/>
    <property type="match status" value="2"/>
</dbReference>
<dbReference type="Pfam" id="PF01363">
    <property type="entry name" value="FYVE"/>
    <property type="match status" value="1"/>
</dbReference>
<feature type="region of interest" description="Disordered" evidence="8">
    <location>
        <begin position="3273"/>
        <end position="3308"/>
    </location>
</feature>
<dbReference type="InterPro" id="IPR036372">
    <property type="entry name" value="BEACH_dom_sf"/>
</dbReference>
<evidence type="ECO:0000313" key="11">
    <source>
        <dbReference type="EMBL" id="WAQ96722.1"/>
    </source>
</evidence>
<feature type="region of interest" description="Disordered" evidence="8">
    <location>
        <begin position="845"/>
        <end position="872"/>
    </location>
</feature>
<evidence type="ECO:0000256" key="1">
    <source>
        <dbReference type="ARBA" id="ARBA00022574"/>
    </source>
</evidence>
<dbReference type="CDD" id="cd15719">
    <property type="entry name" value="FYVE_WDFY3"/>
    <property type="match status" value="1"/>
</dbReference>
<reference evidence="11" key="1">
    <citation type="submission" date="2022-11" db="EMBL/GenBank/DDBJ databases">
        <title>Centuries of genome instability and evolution in soft-shell clam transmissible cancer (bioRxiv).</title>
        <authorList>
            <person name="Hart S.F.M."/>
            <person name="Yonemitsu M.A."/>
            <person name="Giersch R.M."/>
            <person name="Beal B.F."/>
            <person name="Arriagada G."/>
            <person name="Davis B.W."/>
            <person name="Ostrander E.A."/>
            <person name="Goff S.P."/>
            <person name="Metzger M.J."/>
        </authorList>
    </citation>
    <scope>NUCLEOTIDE SEQUENCE</scope>
    <source>
        <strain evidence="11">MELC-2E11</strain>
        <tissue evidence="11">Siphon/mantle</tissue>
    </source>
</reference>
<proteinExistence type="predicted"/>
<dbReference type="SMART" id="SM00320">
    <property type="entry name" value="WD40"/>
    <property type="match status" value="4"/>
</dbReference>
<dbReference type="InterPro" id="IPR001680">
    <property type="entry name" value="WD40_rpt"/>
</dbReference>
<dbReference type="PROSITE" id="PS50178">
    <property type="entry name" value="ZF_FYVE"/>
    <property type="match status" value="1"/>
</dbReference>
<keyword evidence="1 7" id="KW-0853">WD repeat</keyword>
<feature type="region of interest" description="Disordered" evidence="8">
    <location>
        <begin position="2438"/>
        <end position="2486"/>
    </location>
</feature>
<dbReference type="PROSITE" id="PS50082">
    <property type="entry name" value="WD_REPEATS_2"/>
    <property type="match status" value="2"/>
</dbReference>
<evidence type="ECO:0000256" key="7">
    <source>
        <dbReference type="PROSITE-ProRule" id="PRU00221"/>
    </source>
</evidence>
<dbReference type="EMBL" id="CP111013">
    <property type="protein sequence ID" value="WAQ96722.1"/>
    <property type="molecule type" value="Genomic_DNA"/>
</dbReference>
<dbReference type="SMART" id="SM01026">
    <property type="entry name" value="Beach"/>
    <property type="match status" value="1"/>
</dbReference>
<accession>A0ABY7DJ48</accession>
<feature type="domain" description="FYVE-type" evidence="9">
    <location>
        <begin position="3418"/>
        <end position="3478"/>
    </location>
</feature>
<keyword evidence="5" id="KW-0862">Zinc</keyword>
<dbReference type="InterPro" id="IPR011011">
    <property type="entry name" value="Znf_FYVE_PHD"/>
</dbReference>
<dbReference type="PROSITE" id="PS50197">
    <property type="entry name" value="BEACH"/>
    <property type="match status" value="1"/>
</dbReference>
<dbReference type="InterPro" id="IPR013083">
    <property type="entry name" value="Znf_RING/FYVE/PHD"/>
</dbReference>
<dbReference type="SUPFAM" id="SSF50978">
    <property type="entry name" value="WD40 repeat-like"/>
    <property type="match status" value="1"/>
</dbReference>
<dbReference type="Pfam" id="PF02138">
    <property type="entry name" value="Beach"/>
    <property type="match status" value="1"/>
</dbReference>
<dbReference type="SMART" id="SM00064">
    <property type="entry name" value="FYVE"/>
    <property type="match status" value="1"/>
</dbReference>
<dbReference type="InterPro" id="IPR015943">
    <property type="entry name" value="WD40/YVTN_repeat-like_dom_sf"/>
</dbReference>
<evidence type="ECO:0000256" key="5">
    <source>
        <dbReference type="ARBA" id="ARBA00022833"/>
    </source>
</evidence>
<feature type="repeat" description="WD" evidence="7">
    <location>
        <begin position="3070"/>
        <end position="3111"/>
    </location>
</feature>
<feature type="compositionally biased region" description="Low complexity" evidence="8">
    <location>
        <begin position="2168"/>
        <end position="2181"/>
    </location>
</feature>
<name>A0ABY7DJ48_MYAAR</name>
<dbReference type="Gene3D" id="1.10.1540.10">
    <property type="entry name" value="BEACH domain"/>
    <property type="match status" value="1"/>
</dbReference>
<evidence type="ECO:0000256" key="6">
    <source>
        <dbReference type="PROSITE-ProRule" id="PRU00091"/>
    </source>
</evidence>
<evidence type="ECO:0000256" key="8">
    <source>
        <dbReference type="SAM" id="MobiDB-lite"/>
    </source>
</evidence>
<keyword evidence="4 6" id="KW-0863">Zinc-finger</keyword>
<dbReference type="InterPro" id="IPR019775">
    <property type="entry name" value="WD40_repeat_CS"/>
</dbReference>
<dbReference type="InterPro" id="IPR016024">
    <property type="entry name" value="ARM-type_fold"/>
</dbReference>
<feature type="repeat" description="WD" evidence="7">
    <location>
        <begin position="3028"/>
        <end position="3062"/>
    </location>
</feature>
<dbReference type="PANTHER" id="PTHR46108">
    <property type="entry name" value="BLUE CHEESE"/>
    <property type="match status" value="1"/>
</dbReference>
<dbReference type="Pfam" id="PF23295">
    <property type="entry name" value="Arm_4"/>
    <property type="match status" value="1"/>
</dbReference>
<dbReference type="InterPro" id="IPR056252">
    <property type="entry name" value="Alfy-like_Arm-like"/>
</dbReference>
<evidence type="ECO:0000256" key="2">
    <source>
        <dbReference type="ARBA" id="ARBA00022723"/>
    </source>
</evidence>
<feature type="domain" description="BEACH" evidence="10">
    <location>
        <begin position="2599"/>
        <end position="2892"/>
    </location>
</feature>
<dbReference type="InterPro" id="IPR036322">
    <property type="entry name" value="WD40_repeat_dom_sf"/>
</dbReference>
<feature type="compositionally biased region" description="Polar residues" evidence="8">
    <location>
        <begin position="3283"/>
        <end position="3299"/>
    </location>
</feature>
<dbReference type="Pfam" id="PF00400">
    <property type="entry name" value="WD40"/>
    <property type="match status" value="2"/>
</dbReference>
<feature type="compositionally biased region" description="Low complexity" evidence="8">
    <location>
        <begin position="2469"/>
        <end position="2482"/>
    </location>
</feature>
<feature type="region of interest" description="Disordered" evidence="8">
    <location>
        <begin position="3124"/>
        <end position="3163"/>
    </location>
</feature>
<evidence type="ECO:0000313" key="12">
    <source>
        <dbReference type="Proteomes" id="UP001164746"/>
    </source>
</evidence>
<dbReference type="SUPFAM" id="SSF48371">
    <property type="entry name" value="ARM repeat"/>
    <property type="match status" value="1"/>
</dbReference>
<keyword evidence="2" id="KW-0479">Metal-binding</keyword>
<evidence type="ECO:0000256" key="3">
    <source>
        <dbReference type="ARBA" id="ARBA00022737"/>
    </source>
</evidence>
<evidence type="ECO:0000256" key="4">
    <source>
        <dbReference type="ARBA" id="ARBA00022771"/>
    </source>
</evidence>
<feature type="region of interest" description="Disordered" evidence="8">
    <location>
        <begin position="2163"/>
        <end position="2184"/>
    </location>
</feature>
<evidence type="ECO:0000259" key="10">
    <source>
        <dbReference type="PROSITE" id="PS50197"/>
    </source>
</evidence>
<dbReference type="CDD" id="cd06071">
    <property type="entry name" value="Beach"/>
    <property type="match status" value="1"/>
</dbReference>
<dbReference type="Gene3D" id="2.130.10.10">
    <property type="entry name" value="YVTN repeat-like/Quinoprotein amine dehydrogenase"/>
    <property type="match status" value="1"/>
</dbReference>
<protein>
    <submittedName>
        <fullName evidence="11">WDFY3-like protein</fullName>
    </submittedName>
</protein>
<feature type="region of interest" description="Disordered" evidence="8">
    <location>
        <begin position="3212"/>
        <end position="3250"/>
    </location>
</feature>
<dbReference type="Gene3D" id="3.30.40.10">
    <property type="entry name" value="Zinc/RING finger domain, C3HC4 (zinc finger)"/>
    <property type="match status" value="1"/>
</dbReference>
<evidence type="ECO:0000259" key="9">
    <source>
        <dbReference type="PROSITE" id="PS50178"/>
    </source>
</evidence>
<organism evidence="11 12">
    <name type="scientific">Mya arenaria</name>
    <name type="common">Soft-shell clam</name>
    <dbReference type="NCBI Taxonomy" id="6604"/>
    <lineage>
        <taxon>Eukaryota</taxon>
        <taxon>Metazoa</taxon>
        <taxon>Spiralia</taxon>
        <taxon>Lophotrochozoa</taxon>
        <taxon>Mollusca</taxon>
        <taxon>Bivalvia</taxon>
        <taxon>Autobranchia</taxon>
        <taxon>Heteroconchia</taxon>
        <taxon>Euheterodonta</taxon>
        <taxon>Imparidentia</taxon>
        <taxon>Neoheterodontei</taxon>
        <taxon>Myida</taxon>
        <taxon>Myoidea</taxon>
        <taxon>Myidae</taxon>
        <taxon>Mya</taxon>
    </lineage>
</organism>
<dbReference type="SUPFAM" id="SSF57903">
    <property type="entry name" value="FYVE/PHD zinc finger"/>
    <property type="match status" value="1"/>
</dbReference>